<dbReference type="PROSITE" id="PS00518">
    <property type="entry name" value="ZF_RING_1"/>
    <property type="match status" value="1"/>
</dbReference>
<evidence type="ECO:0000256" key="7">
    <source>
        <dbReference type="PROSITE-ProRule" id="PRU00175"/>
    </source>
</evidence>
<dbReference type="GO" id="GO:0002040">
    <property type="term" value="P:sprouting angiogenesis"/>
    <property type="evidence" value="ECO:0007669"/>
    <property type="project" value="TreeGrafter"/>
</dbReference>
<organism evidence="11 12">
    <name type="scientific">Lynx canadensis</name>
    <name type="common">Canada lynx</name>
    <name type="synonym">Felis canadensis</name>
    <dbReference type="NCBI Taxonomy" id="61383"/>
    <lineage>
        <taxon>Eukaryota</taxon>
        <taxon>Metazoa</taxon>
        <taxon>Chordata</taxon>
        <taxon>Craniata</taxon>
        <taxon>Vertebrata</taxon>
        <taxon>Euteleostomi</taxon>
        <taxon>Mammalia</taxon>
        <taxon>Eutheria</taxon>
        <taxon>Laurasiatheria</taxon>
        <taxon>Carnivora</taxon>
        <taxon>Feliformia</taxon>
        <taxon>Felidae</taxon>
        <taxon>Felinae</taxon>
        <taxon>Lynx</taxon>
    </lineage>
</organism>
<dbReference type="Pfam" id="PF20173">
    <property type="entry name" value="ZnF_RZ-type"/>
    <property type="match status" value="1"/>
</dbReference>
<proteinExistence type="predicted"/>
<evidence type="ECO:0000256" key="6">
    <source>
        <dbReference type="ARBA" id="ARBA00022859"/>
    </source>
</evidence>
<sequence>METGKTVVLLNLQSLYESLYDALNQYYVYLGGQKYVDLGLGTHRVKCRVHPDFRLIVIEEKDVVYKQFPIPLINRLEKHYLDINTVLEKWQRRVVEELKAWVERFVDVKAQHFAGGHRYSPSEVFVGYHSDACASVVLQVTERLGRGALTDELYQRVCEEAKSILLGCATPDAVVRLGASSLGLFTAQALSREYYHTQQHSSFADFLRAQLRTVDPERHLERRIVFTEITTFSRLLTNRDCEVLQSEGADGTLKPMILSLQQFDTQGSFLREVQNCLSDAARCKILIIQTNFEDGVHSAQLIASAKYSAINEINKIQGNQGCILVYFITKLSRIESGASYVGFHGGLWQSVHIDDLCKSTVMVSDVTRLQDVTISQLFKPEGDSELETGHGAGDSLEEPMETESVGSEEAPGVDLGTEGSTAMGNAEQGGSHIMDTTSLLRSCIQSAVGTLRDQDGRQRSMRRVEILLGLLDEDDDDEVKAAFLRASKARLYVLLKQQEDQSLFNMKEWVTREASNQDALQEAGTFRQTLWKRVQGVVTPLLASMVSVLDIDSNLELLIRPDSPSWTRDLWMFIFRDIKLLNIPLVTNDMRSKSEVPYIMVQNYMTLPEDISNDIPFGWRIKGYLEELWVQAQYITGAEGLLKKLVEIFQQTSLGRFLAQLSAEQQEELFLCYIKDFLLLTMRVSTWEELRVSILQVALWSCICQLQAQRPQERVSLPWVHVAYQHFRSRLQNFSRIVTTYPQVLQMLLYNVMGTVRNDRLDGPELTLDAFAAMACTEMLTRDILKPSPQAWLQTVKSLSMPLELLCSDGYLQTCGEMARDVIREVRTQWNRIFPVALFVEHVLLGIESQIPELCELVTEYVFLLNKCLQENSDIKTYRPFVAVMVTLRKCKDQNRSPFLDPRVEIQPCPVCLGDAQDPVCLPCDHVFCLACVKVWVIIGQMRCPLCLTDLPESFSPAVSQEHRNAIRKHACIRQMCNSFFIDLVSTICFKDNSPPEKEVIDILLNLLFAQKELLRGTFQRHREHTKSLSPFDDVVDKTPVIRSVVLKLLLKYSFQEVKDYIQTYLSLLEKKAFLTEDKTELYILFSTCLEDSMYEKVSALSTSEDQKCLREDGVFLETYSDSGPPGPHACLVVLCRGGRGQAALPSAGGTLLQAGQERLVPGVPGAETRQRAGDRVRAAPLQAGPPAQQVSGEDHSSQMDRYLVHGDKYKSLRDAVGKAVLECKPLAIAAAVKVGRNPGPQQAAHLLLALFREVATLYRLPDANLHPKPEQREALNSFIEESEVLSHRDIKLFATSLVADTLPLLSTGVRDSSLEGTVAELAVHVATLLLCGHSEVLEPLRNLAFSPATMASAFLPTMPEDLLAQAQNWKGLEGVHWYMCPNGHPCSVGECGRPMEQSHCVDCGAVIGGINHRPEDGFLAVTNHADRTQTGHVLGVALGRRETVVSDRQLAPAVFLLLRLLTHLAMLLGAAQSPEAVINIIKPPVRDPRGFLQQHIRQDLEQLTRTLGRSADEAINAVHLVLRSLLGRQRHPSGMFNFDARLSSREFRNSWEKAMQTLILPELEHLEKALLTVTAQISQDERISSNPVARIVYGDPGAFLPHLPQKSAVHCSKMWACRRRVTVEYLQHIVEQNSGKDTVPVLRKFLQKEAELRLVKSLPEILALQRDLVKQFQNVSEADYQSIRAFISSHHEDGLKQLLRKRIRIFLSTWNKLRMSLQTSGEIKLPEEYCDADLDEDTDFEVVLPRRRGRGLCSTALVSYLIRLHNEMVYAVGEFSGENNGYTVDASEVTDLHVISYEVERDLVPLILSNCQYRVEQGQETLQEFDLEKIQRQVTSRFLQGKPRLTLKGIPTLVHRRDWNYEHLFADIKSKMPQKPLHNAAISAICGQLQSYSDACEALSLIEVTLGFLSTAGGNPNMSLNVYVQDVLRMGEQTALVLKALHRCQLKHTIALWQLLSAHRSEQLLRLHKEPFREISARYKVGLSPDNAKCLRTFLNQTDLDSFLLELHEMMILKLKSPQAEGNFNPEWSLRDTLVSYLETKEGEIPPELEFQFPEEILLCSCVPVWRMAAELKRGRQVR</sequence>
<dbReference type="GO" id="GO:0016887">
    <property type="term" value="F:ATP hydrolysis activity"/>
    <property type="evidence" value="ECO:0007669"/>
    <property type="project" value="InterPro"/>
</dbReference>
<evidence type="ECO:0000256" key="2">
    <source>
        <dbReference type="ARBA" id="ARBA00022490"/>
    </source>
</evidence>
<evidence type="ECO:0000259" key="9">
    <source>
        <dbReference type="PROSITE" id="PS50089"/>
    </source>
</evidence>
<dbReference type="InterPro" id="IPR031248">
    <property type="entry name" value="RNF213"/>
</dbReference>
<name>A0A667J2T7_LYNCA</name>
<evidence type="ECO:0000313" key="11">
    <source>
        <dbReference type="Ensembl" id="ENSLCNP00005033388.1"/>
    </source>
</evidence>
<dbReference type="InterPro" id="IPR018957">
    <property type="entry name" value="Znf_C3HC4_RING-type"/>
</dbReference>
<dbReference type="Proteomes" id="UP000472241">
    <property type="component" value="Unplaced"/>
</dbReference>
<dbReference type="InterPro" id="IPR046439">
    <property type="entry name" value="ZF_RZ_dom"/>
</dbReference>
<reference evidence="11" key="1">
    <citation type="submission" date="2025-08" db="UniProtKB">
        <authorList>
            <consortium name="Ensembl"/>
        </authorList>
    </citation>
    <scope>IDENTIFICATION</scope>
</reference>
<dbReference type="GO" id="GO:0016020">
    <property type="term" value="C:membrane"/>
    <property type="evidence" value="ECO:0007669"/>
    <property type="project" value="TreeGrafter"/>
</dbReference>
<evidence type="ECO:0000313" key="12">
    <source>
        <dbReference type="Proteomes" id="UP000472241"/>
    </source>
</evidence>
<comment type="subcellular location">
    <subcellularLocation>
        <location evidence="1">Cytoplasm</location>
    </subcellularLocation>
</comment>
<dbReference type="PROSITE" id="PS50089">
    <property type="entry name" value="ZF_RING_2"/>
    <property type="match status" value="1"/>
</dbReference>
<dbReference type="GO" id="GO:0008270">
    <property type="term" value="F:zinc ion binding"/>
    <property type="evidence" value="ECO:0007669"/>
    <property type="project" value="UniProtKB-KW"/>
</dbReference>
<dbReference type="Gene3D" id="3.30.40.10">
    <property type="entry name" value="Zinc/RING finger domain, C3HC4 (zinc finger)"/>
    <property type="match status" value="1"/>
</dbReference>
<dbReference type="SUPFAM" id="SSF57850">
    <property type="entry name" value="RING/U-box"/>
    <property type="match status" value="1"/>
</dbReference>
<dbReference type="CDD" id="cd16561">
    <property type="entry name" value="RING-HC_RNF213"/>
    <property type="match status" value="1"/>
</dbReference>
<dbReference type="Pfam" id="PF00097">
    <property type="entry name" value="zf-C3HC4"/>
    <property type="match status" value="1"/>
</dbReference>
<dbReference type="GO" id="GO:0005829">
    <property type="term" value="C:cytosol"/>
    <property type="evidence" value="ECO:0007669"/>
    <property type="project" value="TreeGrafter"/>
</dbReference>
<dbReference type="PANTHER" id="PTHR22605">
    <property type="entry name" value="RZ-TYPE DOMAIN-CONTAINING PROTEIN"/>
    <property type="match status" value="1"/>
</dbReference>
<evidence type="ECO:0000256" key="8">
    <source>
        <dbReference type="SAM" id="MobiDB-lite"/>
    </source>
</evidence>
<feature type="domain" description="RING-type" evidence="9">
    <location>
        <begin position="909"/>
        <end position="947"/>
    </location>
</feature>
<keyword evidence="4 7" id="KW-0863">Zinc-finger</keyword>
<dbReference type="InterPro" id="IPR001841">
    <property type="entry name" value="Znf_RING"/>
</dbReference>
<dbReference type="FunFam" id="3.30.40.10:FF:000488">
    <property type="entry name" value="E3 ubiquitin-protein ligase RNF213"/>
    <property type="match status" value="1"/>
</dbReference>
<evidence type="ECO:0000259" key="10">
    <source>
        <dbReference type="PROSITE" id="PS51981"/>
    </source>
</evidence>
<dbReference type="Ensembl" id="ENSLCNT00005037261.1">
    <property type="protein sequence ID" value="ENSLCNP00005033388.1"/>
    <property type="gene ID" value="ENSLCNG00005019750.1"/>
</dbReference>
<keyword evidence="2" id="KW-0963">Cytoplasm</keyword>
<protein>
    <submittedName>
        <fullName evidence="11">Ring finger protein 213</fullName>
    </submittedName>
</protein>
<evidence type="ECO:0000256" key="1">
    <source>
        <dbReference type="ARBA" id="ARBA00004496"/>
    </source>
</evidence>
<evidence type="ECO:0000256" key="5">
    <source>
        <dbReference type="ARBA" id="ARBA00022833"/>
    </source>
</evidence>
<accession>A0A667J2T7</accession>
<gene>
    <name evidence="11" type="primary">RNF213</name>
</gene>
<evidence type="ECO:0000256" key="4">
    <source>
        <dbReference type="ARBA" id="ARBA00022771"/>
    </source>
</evidence>
<dbReference type="PROSITE" id="PS51981">
    <property type="entry name" value="ZF_RZ"/>
    <property type="match status" value="1"/>
</dbReference>
<evidence type="ECO:0000256" key="3">
    <source>
        <dbReference type="ARBA" id="ARBA00022723"/>
    </source>
</evidence>
<dbReference type="SMART" id="SM00184">
    <property type="entry name" value="RING"/>
    <property type="match status" value="1"/>
</dbReference>
<dbReference type="InterPro" id="IPR013083">
    <property type="entry name" value="Znf_RING/FYVE/PHD"/>
</dbReference>
<dbReference type="GO" id="GO:0002376">
    <property type="term" value="P:immune system process"/>
    <property type="evidence" value="ECO:0007669"/>
    <property type="project" value="UniProtKB-KW"/>
</dbReference>
<dbReference type="GO" id="GO:0004842">
    <property type="term" value="F:ubiquitin-protein transferase activity"/>
    <property type="evidence" value="ECO:0007669"/>
    <property type="project" value="InterPro"/>
</dbReference>
<keyword evidence="12" id="KW-1185">Reference proteome</keyword>
<dbReference type="InterPro" id="IPR017907">
    <property type="entry name" value="Znf_RING_CS"/>
</dbReference>
<reference evidence="11" key="2">
    <citation type="submission" date="2025-09" db="UniProtKB">
        <authorList>
            <consortium name="Ensembl"/>
        </authorList>
    </citation>
    <scope>IDENTIFICATION</scope>
</reference>
<dbReference type="GO" id="GO:0005730">
    <property type="term" value="C:nucleolus"/>
    <property type="evidence" value="ECO:0007669"/>
    <property type="project" value="TreeGrafter"/>
</dbReference>
<dbReference type="PANTHER" id="PTHR22605:SF16">
    <property type="entry name" value="E3 UBIQUITIN-PROTEIN LIGASE RNF213"/>
    <property type="match status" value="1"/>
</dbReference>
<feature type="domain" description="RZ-type" evidence="10">
    <location>
        <begin position="1359"/>
        <end position="1431"/>
    </location>
</feature>
<keyword evidence="3" id="KW-0479">Metal-binding</keyword>
<keyword evidence="6" id="KW-0391">Immunity</keyword>
<keyword evidence="5" id="KW-0862">Zinc</keyword>
<dbReference type="GO" id="GO:2000051">
    <property type="term" value="P:negative regulation of non-canonical Wnt signaling pathway"/>
    <property type="evidence" value="ECO:0007669"/>
    <property type="project" value="TreeGrafter"/>
</dbReference>
<feature type="region of interest" description="Disordered" evidence="8">
    <location>
        <begin position="380"/>
        <end position="416"/>
    </location>
</feature>
<dbReference type="GO" id="GO:0006511">
    <property type="term" value="P:ubiquitin-dependent protein catabolic process"/>
    <property type="evidence" value="ECO:0007669"/>
    <property type="project" value="TreeGrafter"/>
</dbReference>